<gene>
    <name evidence="1" type="ORF">GKE44_05540</name>
</gene>
<dbReference type="Proteomes" id="UP000465607">
    <property type="component" value="Unassembled WGS sequence"/>
</dbReference>
<protein>
    <submittedName>
        <fullName evidence="1">DUF3800 domain-containing protein</fullName>
    </submittedName>
</protein>
<name>A0A7X2M9W9_9FIRM</name>
<dbReference type="InterPro" id="IPR024524">
    <property type="entry name" value="DUF3800"/>
</dbReference>
<sequence>MDKPDEPIIVPEHHLPKQYYLLLKKVEFYCNHHHYGKAMMIFDEVHEDADRKIAEAITGFLFKTKFGRSFHHILEMPLFVSSAVTPAVQFADIFAGIVRHRQKGDYEEKSVNNNLL</sequence>
<dbReference type="EMBL" id="WKQV01000005">
    <property type="protein sequence ID" value="MSD26638.1"/>
    <property type="molecule type" value="Genomic_DNA"/>
</dbReference>
<organism evidence="1 2">
    <name type="scientific">Agathobacter rectalis</name>
    <dbReference type="NCBI Taxonomy" id="39491"/>
    <lineage>
        <taxon>Bacteria</taxon>
        <taxon>Bacillati</taxon>
        <taxon>Bacillota</taxon>
        <taxon>Clostridia</taxon>
        <taxon>Lachnospirales</taxon>
        <taxon>Lachnospiraceae</taxon>
        <taxon>Agathobacter</taxon>
    </lineage>
</organism>
<reference evidence="1 2" key="1">
    <citation type="journal article" date="2019" name="Nat. Med.">
        <title>A library of human gut bacterial isolates paired with longitudinal multiomics data enables mechanistic microbiome research.</title>
        <authorList>
            <person name="Poyet M."/>
            <person name="Groussin M."/>
            <person name="Gibbons S.M."/>
            <person name="Avila-Pacheco J."/>
            <person name="Jiang X."/>
            <person name="Kearney S.M."/>
            <person name="Perrotta A.R."/>
            <person name="Berdy B."/>
            <person name="Zhao S."/>
            <person name="Lieberman T.D."/>
            <person name="Swanson P.K."/>
            <person name="Smith M."/>
            <person name="Roesemann S."/>
            <person name="Alexander J.E."/>
            <person name="Rich S.A."/>
            <person name="Livny J."/>
            <person name="Vlamakis H."/>
            <person name="Clish C."/>
            <person name="Bullock K."/>
            <person name="Deik A."/>
            <person name="Scott J."/>
            <person name="Pierce K.A."/>
            <person name="Xavier R.J."/>
            <person name="Alm E.J."/>
        </authorList>
    </citation>
    <scope>NUCLEOTIDE SEQUENCE [LARGE SCALE GENOMIC DNA]</scope>
    <source>
        <strain evidence="1 2">BIOML-A5</strain>
    </source>
</reference>
<evidence type="ECO:0000313" key="2">
    <source>
        <dbReference type="Proteomes" id="UP000465607"/>
    </source>
</evidence>
<evidence type="ECO:0000313" key="1">
    <source>
        <dbReference type="EMBL" id="MSD26638.1"/>
    </source>
</evidence>
<accession>A0A7X2M9W9</accession>
<proteinExistence type="predicted"/>
<dbReference type="RefSeq" id="WP_154269092.1">
    <property type="nucleotide sequence ID" value="NZ_WKQO01000016.1"/>
</dbReference>
<comment type="caution">
    <text evidence="1">The sequence shown here is derived from an EMBL/GenBank/DDBJ whole genome shotgun (WGS) entry which is preliminary data.</text>
</comment>
<dbReference type="Pfam" id="PF12686">
    <property type="entry name" value="DUF3800"/>
    <property type="match status" value="1"/>
</dbReference>
<dbReference type="AlphaFoldDB" id="A0A7X2M9W9"/>